<keyword evidence="3" id="KW-0812">Transmembrane</keyword>
<feature type="coiled-coil region" evidence="2">
    <location>
        <begin position="226"/>
        <end position="295"/>
    </location>
</feature>
<feature type="transmembrane region" description="Helical" evidence="3">
    <location>
        <begin position="304"/>
        <end position="323"/>
    </location>
</feature>
<dbReference type="GO" id="GO:0048278">
    <property type="term" value="P:vesicle docking"/>
    <property type="evidence" value="ECO:0007669"/>
    <property type="project" value="TreeGrafter"/>
</dbReference>
<dbReference type="EMBL" id="CM000128">
    <property type="protein sequence ID" value="EAY88317.1"/>
    <property type="molecule type" value="Genomic_DNA"/>
</dbReference>
<dbReference type="InterPro" id="IPR045242">
    <property type="entry name" value="Syntaxin"/>
</dbReference>
<dbReference type="GO" id="GO:0006886">
    <property type="term" value="P:intracellular protein transport"/>
    <property type="evidence" value="ECO:0007669"/>
    <property type="project" value="TreeGrafter"/>
</dbReference>
<dbReference type="SMART" id="SM00397">
    <property type="entry name" value="t_SNARE"/>
    <property type="match status" value="1"/>
</dbReference>
<evidence type="ECO:0000256" key="3">
    <source>
        <dbReference type="SAM" id="Phobius"/>
    </source>
</evidence>
<evidence type="ECO:0000313" key="6">
    <source>
        <dbReference type="Proteomes" id="UP000007015"/>
    </source>
</evidence>
<dbReference type="GO" id="GO:0006906">
    <property type="term" value="P:vesicle fusion"/>
    <property type="evidence" value="ECO:0007669"/>
    <property type="project" value="TreeGrafter"/>
</dbReference>
<protein>
    <recommendedName>
        <fullName evidence="4">t-SNARE coiled-coil homology domain-containing protein</fullName>
    </recommendedName>
</protein>
<keyword evidence="3" id="KW-0472">Membrane</keyword>
<dbReference type="Pfam" id="PF05739">
    <property type="entry name" value="SNARE"/>
    <property type="match status" value="1"/>
</dbReference>
<dbReference type="CDD" id="cd15841">
    <property type="entry name" value="SNARE_Qc"/>
    <property type="match status" value="1"/>
</dbReference>
<evidence type="ECO:0000259" key="4">
    <source>
        <dbReference type="PROSITE" id="PS50192"/>
    </source>
</evidence>
<dbReference type="Gramene" id="BGIOSGA011558-TA">
    <property type="protein sequence ID" value="BGIOSGA011558-PA"/>
    <property type="gene ID" value="BGIOSGA011558"/>
</dbReference>
<dbReference type="OMA" id="ANMDNHE"/>
<keyword evidence="1" id="KW-0653">Protein transport</keyword>
<keyword evidence="2" id="KW-0175">Coiled coil</keyword>
<dbReference type="Gene3D" id="1.20.5.110">
    <property type="match status" value="1"/>
</dbReference>
<dbReference type="HOGENOM" id="CLU_074236_0_0_1"/>
<evidence type="ECO:0000256" key="2">
    <source>
        <dbReference type="SAM" id="Coils"/>
    </source>
</evidence>
<proteinExistence type="predicted"/>
<dbReference type="SUPFAM" id="SSF58038">
    <property type="entry name" value="SNARE fusion complex"/>
    <property type="match status" value="1"/>
</dbReference>
<gene>
    <name evidence="5" type="ORF">OsI_09776</name>
</gene>
<dbReference type="GO" id="GO:0012505">
    <property type="term" value="C:endomembrane system"/>
    <property type="evidence" value="ECO:0007669"/>
    <property type="project" value="TreeGrafter"/>
</dbReference>
<dbReference type="STRING" id="39946.A2XBV7"/>
<keyword evidence="6" id="KW-1185">Reference proteome</keyword>
<dbReference type="GO" id="GO:0000149">
    <property type="term" value="F:SNARE binding"/>
    <property type="evidence" value="ECO:0007669"/>
    <property type="project" value="TreeGrafter"/>
</dbReference>
<dbReference type="GO" id="GO:0005484">
    <property type="term" value="F:SNAP receptor activity"/>
    <property type="evidence" value="ECO:0007669"/>
    <property type="project" value="TreeGrafter"/>
</dbReference>
<keyword evidence="1" id="KW-0813">Transport</keyword>
<feature type="domain" description="T-SNARE coiled-coil homology" evidence="4">
    <location>
        <begin position="230"/>
        <end position="292"/>
    </location>
</feature>
<dbReference type="GO" id="GO:0031201">
    <property type="term" value="C:SNARE complex"/>
    <property type="evidence" value="ECO:0007669"/>
    <property type="project" value="TreeGrafter"/>
</dbReference>
<keyword evidence="3" id="KW-1133">Transmembrane helix</keyword>
<dbReference type="PROSITE" id="PS50192">
    <property type="entry name" value="T_SNARE"/>
    <property type="match status" value="1"/>
</dbReference>
<name>A2XBV7_ORYSI</name>
<dbReference type="AlphaFoldDB" id="A2XBV7"/>
<sequence length="325" mass="36166">MVEAEATKGPHRDLLDDAAISRRRWRRAAVAGGGSGRADTADTPHASSVVPLLCYVLPSLSDPKLACVASSFLSTSDSARRAALALIVATASSPLEQWMKRFEEAERLVADVVERIAERESVSPSLPQELQRRTAEIRRKVAILETRLDMMQEDLSQLPNKHACKSLKELNKLAAKHSTLSSKVKEVGAPFTRKRFSNRSDLLGPDDNHAKIDVSSIANMDNREIIELQRNVIKEQDDELDKLEETIVSTKHIALAINEELDLHTRLIDDLDEKTEETSNQLQRAQKKLKSVTTRMRKSASCSCLLLSVIAVVILVALLWALIMY</sequence>
<feature type="coiled-coil region" evidence="2">
    <location>
        <begin position="95"/>
        <end position="154"/>
    </location>
</feature>
<dbReference type="PANTHER" id="PTHR19957">
    <property type="entry name" value="SYNTAXIN"/>
    <property type="match status" value="1"/>
</dbReference>
<organism evidence="5 6">
    <name type="scientific">Oryza sativa subsp. indica</name>
    <name type="common">Rice</name>
    <dbReference type="NCBI Taxonomy" id="39946"/>
    <lineage>
        <taxon>Eukaryota</taxon>
        <taxon>Viridiplantae</taxon>
        <taxon>Streptophyta</taxon>
        <taxon>Embryophyta</taxon>
        <taxon>Tracheophyta</taxon>
        <taxon>Spermatophyta</taxon>
        <taxon>Magnoliopsida</taxon>
        <taxon>Liliopsida</taxon>
        <taxon>Poales</taxon>
        <taxon>Poaceae</taxon>
        <taxon>BOP clade</taxon>
        <taxon>Oryzoideae</taxon>
        <taxon>Oryzeae</taxon>
        <taxon>Oryzinae</taxon>
        <taxon>Oryza</taxon>
        <taxon>Oryza sativa</taxon>
    </lineage>
</organism>
<reference evidence="5 6" key="1">
    <citation type="journal article" date="2005" name="PLoS Biol.">
        <title>The genomes of Oryza sativa: a history of duplications.</title>
        <authorList>
            <person name="Yu J."/>
            <person name="Wang J."/>
            <person name="Lin W."/>
            <person name="Li S."/>
            <person name="Li H."/>
            <person name="Zhou J."/>
            <person name="Ni P."/>
            <person name="Dong W."/>
            <person name="Hu S."/>
            <person name="Zeng C."/>
            <person name="Zhang J."/>
            <person name="Zhang Y."/>
            <person name="Li R."/>
            <person name="Xu Z."/>
            <person name="Li S."/>
            <person name="Li X."/>
            <person name="Zheng H."/>
            <person name="Cong L."/>
            <person name="Lin L."/>
            <person name="Yin J."/>
            <person name="Geng J."/>
            <person name="Li G."/>
            <person name="Shi J."/>
            <person name="Liu J."/>
            <person name="Lv H."/>
            <person name="Li J."/>
            <person name="Wang J."/>
            <person name="Deng Y."/>
            <person name="Ran L."/>
            <person name="Shi X."/>
            <person name="Wang X."/>
            <person name="Wu Q."/>
            <person name="Li C."/>
            <person name="Ren X."/>
            <person name="Wang J."/>
            <person name="Wang X."/>
            <person name="Li D."/>
            <person name="Liu D."/>
            <person name="Zhang X."/>
            <person name="Ji Z."/>
            <person name="Zhao W."/>
            <person name="Sun Y."/>
            <person name="Zhang Z."/>
            <person name="Bao J."/>
            <person name="Han Y."/>
            <person name="Dong L."/>
            <person name="Ji J."/>
            <person name="Chen P."/>
            <person name="Wu S."/>
            <person name="Liu J."/>
            <person name="Xiao Y."/>
            <person name="Bu D."/>
            <person name="Tan J."/>
            <person name="Yang L."/>
            <person name="Ye C."/>
            <person name="Zhang J."/>
            <person name="Xu J."/>
            <person name="Zhou Y."/>
            <person name="Yu Y."/>
            <person name="Zhang B."/>
            <person name="Zhuang S."/>
            <person name="Wei H."/>
            <person name="Liu B."/>
            <person name="Lei M."/>
            <person name="Yu H."/>
            <person name="Li Y."/>
            <person name="Xu H."/>
            <person name="Wei S."/>
            <person name="He X."/>
            <person name="Fang L."/>
            <person name="Zhang Z."/>
            <person name="Zhang Y."/>
            <person name="Huang X."/>
            <person name="Su Z."/>
            <person name="Tong W."/>
            <person name="Li J."/>
            <person name="Tong Z."/>
            <person name="Li S."/>
            <person name="Ye J."/>
            <person name="Wang L."/>
            <person name="Fang L."/>
            <person name="Lei T."/>
            <person name="Chen C."/>
            <person name="Chen H."/>
            <person name="Xu Z."/>
            <person name="Li H."/>
            <person name="Huang H."/>
            <person name="Zhang F."/>
            <person name="Xu H."/>
            <person name="Li N."/>
            <person name="Zhao C."/>
            <person name="Li S."/>
            <person name="Dong L."/>
            <person name="Huang Y."/>
            <person name="Li L."/>
            <person name="Xi Y."/>
            <person name="Qi Q."/>
            <person name="Li W."/>
            <person name="Zhang B."/>
            <person name="Hu W."/>
            <person name="Zhang Y."/>
            <person name="Tian X."/>
            <person name="Jiao Y."/>
            <person name="Liang X."/>
            <person name="Jin J."/>
            <person name="Gao L."/>
            <person name="Zheng W."/>
            <person name="Hao B."/>
            <person name="Liu S."/>
            <person name="Wang W."/>
            <person name="Yuan L."/>
            <person name="Cao M."/>
            <person name="McDermott J."/>
            <person name="Samudrala R."/>
            <person name="Wang J."/>
            <person name="Wong G.K."/>
            <person name="Yang H."/>
        </authorList>
    </citation>
    <scope>NUCLEOTIDE SEQUENCE [LARGE SCALE GENOMIC DNA]</scope>
    <source>
        <strain evidence="6">cv. 93-11</strain>
    </source>
</reference>
<evidence type="ECO:0000256" key="1">
    <source>
        <dbReference type="ARBA" id="ARBA00022927"/>
    </source>
</evidence>
<evidence type="ECO:0000313" key="5">
    <source>
        <dbReference type="EMBL" id="EAY88317.1"/>
    </source>
</evidence>
<dbReference type="InterPro" id="IPR000727">
    <property type="entry name" value="T_SNARE_dom"/>
</dbReference>
<dbReference type="Proteomes" id="UP000007015">
    <property type="component" value="Chromosome 3"/>
</dbReference>
<dbReference type="PANTHER" id="PTHR19957:SF230">
    <property type="entry name" value="OS03G0121450 PROTEIN"/>
    <property type="match status" value="1"/>
</dbReference>
<accession>A2XBV7</accession>